<evidence type="ECO:0000313" key="4">
    <source>
        <dbReference type="Proteomes" id="UP000092716"/>
    </source>
</evidence>
<proteinExistence type="predicted"/>
<keyword evidence="4" id="KW-1185">Reference proteome</keyword>
<dbReference type="KEGG" id="pcot:PCOAH_00053980"/>
<evidence type="ECO:0000256" key="1">
    <source>
        <dbReference type="SAM" id="MobiDB-lite"/>
    </source>
</evidence>
<feature type="compositionally biased region" description="Polar residues" evidence="1">
    <location>
        <begin position="649"/>
        <end position="670"/>
    </location>
</feature>
<feature type="compositionally biased region" description="Polar residues" evidence="1">
    <location>
        <begin position="574"/>
        <end position="607"/>
    </location>
</feature>
<sequence>MRLTIIIFSFVVFLVKGHIAKVDDQKSFSKLFDENLVNNYEKLFKVIKCQYCLTQKKGAQKEKCKHIMKECKHLLKDGKYLTMLKDLMSDLKVGNNEHVYGPNTEELKKIINFLELHKQEIKKIKNMIDTIKNNKAILLVNGGNNPMVHKLSKRMKSLKNNVEYIQKSQDAITKQLNQNDAEVSNILPGIFHLKGTTNKNANEPIQLGNVTENDEGHNYELGSLGVDEMVKNSMKGLFKDGEGLMEVVKNTLMQEGGGIGGELVSLIEKGKEIGEKIVDIEGMITKKDGTANADGTTIEKLDHFKTELSSYEFLITSLKGIVLSKLKDILLRLLYKAYIIYRTKKAKELGEDPPTEVPEDEYLSELKKGGLELGIKLLFNKLRYLLIVIKKKLFPKMFGHKEDKVKKEVKATPKKVTPGGPQLSSNMLRGSVSEEDVSLMTSIDNMIEEIDFYEKEIYNNPHTGGGIQGMDDDTEDDETDEEEVTEEIVGEVVDQITQEVADQITHGALENIAQDMVNIEAVVQHMSVDIAKIKAIVQEVTQAVEQVKQIIDQQKVSETEESTTDADQKEVSETEQNTAHVDQQEVSETEQNTAHVDQQEVSETEQNIAHVDQQEVSETEQNTAHVDQQEVSETEQNTTDADTKEVSETEPNTAHGDQQEVSETEQNTTDADTKEVSETEPNTAHGDQQEVSETEQNTTDADTKEVSETEPNTAHVDQQEVSETEQNTAHVDQQEVSETEQNTAHVDQQEVSETEQNTAHVDQQEVSETEPNTADLITS</sequence>
<feature type="region of interest" description="Disordered" evidence="1">
    <location>
        <begin position="409"/>
        <end position="431"/>
    </location>
</feature>
<accession>A0A1B1E781</accession>
<feature type="compositionally biased region" description="Polar residues" evidence="1">
    <location>
        <begin position="679"/>
        <end position="700"/>
    </location>
</feature>
<feature type="chain" id="PRO_5008521656" evidence="2">
    <location>
        <begin position="18"/>
        <end position="779"/>
    </location>
</feature>
<dbReference type="Proteomes" id="UP000092716">
    <property type="component" value="Chromosome 14"/>
</dbReference>
<keyword evidence="3" id="KW-0477">Merozoite</keyword>
<evidence type="ECO:0000256" key="2">
    <source>
        <dbReference type="SAM" id="SignalP"/>
    </source>
</evidence>
<organism evidence="3 4">
    <name type="scientific">Plasmodium coatneyi</name>
    <dbReference type="NCBI Taxonomy" id="208452"/>
    <lineage>
        <taxon>Eukaryota</taxon>
        <taxon>Sar</taxon>
        <taxon>Alveolata</taxon>
        <taxon>Apicomplexa</taxon>
        <taxon>Aconoidasida</taxon>
        <taxon>Haemosporida</taxon>
        <taxon>Plasmodiidae</taxon>
        <taxon>Plasmodium</taxon>
    </lineage>
</organism>
<dbReference type="GeneID" id="30912132"/>
<dbReference type="OrthoDB" id="371803at2759"/>
<evidence type="ECO:0000313" key="3">
    <source>
        <dbReference type="EMBL" id="ANQ10892.1"/>
    </source>
</evidence>
<dbReference type="InterPro" id="IPR052671">
    <property type="entry name" value="Acrosomal_SP-10-like"/>
</dbReference>
<keyword evidence="2" id="KW-0732">Signal</keyword>
<reference evidence="4" key="1">
    <citation type="submission" date="2016-06" db="EMBL/GenBank/DDBJ databases">
        <title>First high quality genome sequence of Plasmodium coatneyi using continuous long reads from single molecule, real-time sequencing.</title>
        <authorList>
            <person name="Chien J.-T."/>
            <person name="Pakala S.B."/>
            <person name="Geraldo J.A."/>
            <person name="Lapp S.A."/>
            <person name="Barnwell J.W."/>
            <person name="Kissinger J.C."/>
            <person name="Galinski M.R."/>
            <person name="Humphrey J.C."/>
        </authorList>
    </citation>
    <scope>NUCLEOTIDE SEQUENCE [LARGE SCALE GENOMIC DNA]</scope>
    <source>
        <strain evidence="4">Hackeri</strain>
    </source>
</reference>
<feature type="region of interest" description="Disordered" evidence="1">
    <location>
        <begin position="554"/>
        <end position="779"/>
    </location>
</feature>
<dbReference type="VEuPathDB" id="PlasmoDB:PCOAH_00053980"/>
<feature type="signal peptide" evidence="2">
    <location>
        <begin position="1"/>
        <end position="17"/>
    </location>
</feature>
<dbReference type="RefSeq" id="XP_019917587.1">
    <property type="nucleotide sequence ID" value="XM_020062178.1"/>
</dbReference>
<feature type="compositionally biased region" description="Polar residues" evidence="1">
    <location>
        <begin position="614"/>
        <end position="640"/>
    </location>
</feature>
<dbReference type="PANTHER" id="PTHR17571">
    <property type="entry name" value="URINARY PROTEIN RUP /ACROSOMAL PROTEIN SP-10"/>
    <property type="match status" value="1"/>
</dbReference>
<gene>
    <name evidence="3" type="ORF">PCOAH_00053980</name>
</gene>
<dbReference type="PANTHER" id="PTHR17571:SF34">
    <property type="entry name" value="ACROSOMAL PROTEIN SP-10"/>
    <property type="match status" value="1"/>
</dbReference>
<dbReference type="AlphaFoldDB" id="A0A1B1E781"/>
<name>A0A1B1E781_9APIC</name>
<feature type="compositionally biased region" description="Polar residues" evidence="1">
    <location>
        <begin position="709"/>
        <end position="779"/>
    </location>
</feature>
<dbReference type="EMBL" id="CP016252">
    <property type="protein sequence ID" value="ANQ10892.1"/>
    <property type="molecule type" value="Genomic_DNA"/>
</dbReference>
<protein>
    <submittedName>
        <fullName evidence="3">Merozoite surface protein-9</fullName>
    </submittedName>
</protein>